<dbReference type="PROSITE" id="PS51257">
    <property type="entry name" value="PROKAR_LIPOPROTEIN"/>
    <property type="match status" value="1"/>
</dbReference>
<dbReference type="EMBL" id="CP042425">
    <property type="protein sequence ID" value="QEL20299.1"/>
    <property type="molecule type" value="Genomic_DNA"/>
</dbReference>
<dbReference type="Proteomes" id="UP000324974">
    <property type="component" value="Chromosome"/>
</dbReference>
<dbReference type="RefSeq" id="WP_149114612.1">
    <property type="nucleotide sequence ID" value="NZ_CP042425.1"/>
</dbReference>
<keyword evidence="3" id="KW-1185">Reference proteome</keyword>
<dbReference type="AlphaFoldDB" id="A0A5C1ALL1"/>
<name>A0A5C1ALL1_9BACT</name>
<evidence type="ECO:0000313" key="2">
    <source>
        <dbReference type="EMBL" id="QEL20299.1"/>
    </source>
</evidence>
<accession>A0A5C1ALL1</accession>
<dbReference type="KEGG" id="lrs:PX52LOC_07391"/>
<reference evidence="3" key="1">
    <citation type="submission" date="2019-08" db="EMBL/GenBank/DDBJ databases">
        <title>Limnoglobus roseus gen. nov., sp. nov., a novel freshwater planctomycete with a giant genome from the family Gemmataceae.</title>
        <authorList>
            <person name="Kulichevskaya I.S."/>
            <person name="Naumoff D.G."/>
            <person name="Miroshnikov K."/>
            <person name="Ivanova A."/>
            <person name="Philippov D.A."/>
            <person name="Hakobyan A."/>
            <person name="Rijpstra I.C."/>
            <person name="Sinninghe Damste J.S."/>
            <person name="Liesack W."/>
            <person name="Dedysh S.N."/>
        </authorList>
    </citation>
    <scope>NUCLEOTIDE SEQUENCE [LARGE SCALE GENOMIC DNA]</scope>
    <source>
        <strain evidence="3">PX52</strain>
    </source>
</reference>
<dbReference type="OrthoDB" id="280791at2"/>
<organism evidence="2 3">
    <name type="scientific">Limnoglobus roseus</name>
    <dbReference type="NCBI Taxonomy" id="2598579"/>
    <lineage>
        <taxon>Bacteria</taxon>
        <taxon>Pseudomonadati</taxon>
        <taxon>Planctomycetota</taxon>
        <taxon>Planctomycetia</taxon>
        <taxon>Gemmatales</taxon>
        <taxon>Gemmataceae</taxon>
        <taxon>Limnoglobus</taxon>
    </lineage>
</organism>
<evidence type="ECO:0008006" key="4">
    <source>
        <dbReference type="Google" id="ProtNLM"/>
    </source>
</evidence>
<gene>
    <name evidence="2" type="ORF">PX52LOC_07391</name>
</gene>
<sequence>MKAFSMLVLLTAAAACQADVESGPKAGEKVGEVKVTVVVGEKEGKEIDFAAERKDEPTVYLFVNAEKFGRPAFRFLKKLDEKIGDAADKAEVVAVWVGDAAKSKEYLERAKGSLKFGKTALTVFDGVGPNGWGINADAHVTAVVVVKGKVVKSFAFVSLNEKDEEAVTAELTKAIKK</sequence>
<keyword evidence="1" id="KW-0732">Signal</keyword>
<protein>
    <recommendedName>
        <fullName evidence="4">Thioredoxin domain-containing protein</fullName>
    </recommendedName>
</protein>
<evidence type="ECO:0000256" key="1">
    <source>
        <dbReference type="SAM" id="SignalP"/>
    </source>
</evidence>
<proteinExistence type="predicted"/>
<feature type="signal peptide" evidence="1">
    <location>
        <begin position="1"/>
        <end position="18"/>
    </location>
</feature>
<evidence type="ECO:0000313" key="3">
    <source>
        <dbReference type="Proteomes" id="UP000324974"/>
    </source>
</evidence>
<feature type="chain" id="PRO_5023036806" description="Thioredoxin domain-containing protein" evidence="1">
    <location>
        <begin position="19"/>
        <end position="177"/>
    </location>
</feature>